<dbReference type="Pfam" id="PF00027">
    <property type="entry name" value="cNMP_binding"/>
    <property type="match status" value="1"/>
</dbReference>
<dbReference type="EMBL" id="CP007453">
    <property type="protein sequence ID" value="AHM58227.1"/>
    <property type="molecule type" value="Genomic_DNA"/>
</dbReference>
<evidence type="ECO:0000259" key="4">
    <source>
        <dbReference type="PROSITE" id="PS50042"/>
    </source>
</evidence>
<dbReference type="OrthoDB" id="3176638at2"/>
<name>W8TQ58_PEPAC</name>
<dbReference type="RefSeq" id="WP_025437060.1">
    <property type="nucleotide sequence ID" value="NZ_CP007453.1"/>
</dbReference>
<dbReference type="Gene3D" id="2.60.120.10">
    <property type="entry name" value="Jelly Rolls"/>
    <property type="match status" value="1"/>
</dbReference>
<dbReference type="SUPFAM" id="SSF46785">
    <property type="entry name" value="Winged helix' DNA-binding domain"/>
    <property type="match status" value="1"/>
</dbReference>
<organism evidence="6 7">
    <name type="scientific">Peptoclostridium acidaminophilum DSM 3953</name>
    <dbReference type="NCBI Taxonomy" id="1286171"/>
    <lineage>
        <taxon>Bacteria</taxon>
        <taxon>Bacillati</taxon>
        <taxon>Bacillota</taxon>
        <taxon>Clostridia</taxon>
        <taxon>Peptostreptococcales</taxon>
        <taxon>Peptoclostridiaceae</taxon>
        <taxon>Peptoclostridium</taxon>
    </lineage>
</organism>
<dbReference type="AlphaFoldDB" id="W8TQ58"/>
<dbReference type="PANTHER" id="PTHR24567:SF58">
    <property type="entry name" value="CYCLIC AMP-BINDING REGULATORY PROTEIN"/>
    <property type="match status" value="1"/>
</dbReference>
<sequence>MDAKIQKLIPVIQASSLFSGFSPKELSSLFETGTYSISNYPKNNIIHFESEKCQTLDIILDGEIIIQRIDENGNALTIVDFRPGDSLGGNLLFSRNPFYPMTVISKTDATILQIKKELVLKLCQSDMNFLLEFLSCISDKTTILTNKIKTISLKSIRSSVIDFLRYEYFLQKNTRIMLGMSKKELAERMGIQRTSLSRELGKMRAEGLIEFDSHSITILDLDIIR</sequence>
<dbReference type="InterPro" id="IPR001387">
    <property type="entry name" value="Cro/C1-type_HTH"/>
</dbReference>
<dbReference type="SUPFAM" id="SSF51206">
    <property type="entry name" value="cAMP-binding domain-like"/>
    <property type="match status" value="1"/>
</dbReference>
<dbReference type="PROSITE" id="PS50042">
    <property type="entry name" value="CNMP_BINDING_3"/>
    <property type="match status" value="1"/>
</dbReference>
<dbReference type="SMART" id="SM00419">
    <property type="entry name" value="HTH_CRP"/>
    <property type="match status" value="1"/>
</dbReference>
<dbReference type="GO" id="GO:0003700">
    <property type="term" value="F:DNA-binding transcription factor activity"/>
    <property type="evidence" value="ECO:0007669"/>
    <property type="project" value="TreeGrafter"/>
</dbReference>
<keyword evidence="3" id="KW-0804">Transcription</keyword>
<geneLocation type="plasmid" evidence="6 7">
    <name>EAL2_808p</name>
</geneLocation>
<keyword evidence="6" id="KW-0614">Plasmid</keyword>
<feature type="domain" description="Cyclic nucleotide-binding" evidence="4">
    <location>
        <begin position="17"/>
        <end position="122"/>
    </location>
</feature>
<dbReference type="HOGENOM" id="CLU_075053_4_1_9"/>
<feature type="domain" description="HTH crp-type" evidence="5">
    <location>
        <begin position="154"/>
        <end position="222"/>
    </location>
</feature>
<gene>
    <name evidence="6" type="ORF">EAL2_808p07240</name>
</gene>
<dbReference type="PROSITE" id="PS51063">
    <property type="entry name" value="HTH_CRP_2"/>
    <property type="match status" value="1"/>
</dbReference>
<evidence type="ECO:0000256" key="3">
    <source>
        <dbReference type="ARBA" id="ARBA00023163"/>
    </source>
</evidence>
<keyword evidence="7" id="KW-1185">Reference proteome</keyword>
<reference evidence="6 7" key="1">
    <citation type="journal article" date="2014" name="Genome Announc.">
        <title>Complete Genome Sequence of Amino Acid-Utilizing Eubacterium acidaminophilum al-2 (DSM 3953).</title>
        <authorList>
            <person name="Poehlein A."/>
            <person name="Andreesen J.R."/>
            <person name="Daniel R."/>
        </authorList>
    </citation>
    <scope>NUCLEOTIDE SEQUENCE [LARGE SCALE GENOMIC DNA]</scope>
    <source>
        <strain evidence="6 7">DSM 3953</strain>
        <plasmid evidence="7">Plasmid EAL2_808p</plasmid>
    </source>
</reference>
<dbReference type="GO" id="GO:0005829">
    <property type="term" value="C:cytosol"/>
    <property type="evidence" value="ECO:0007669"/>
    <property type="project" value="TreeGrafter"/>
</dbReference>
<dbReference type="InterPro" id="IPR014710">
    <property type="entry name" value="RmlC-like_jellyroll"/>
</dbReference>
<evidence type="ECO:0000313" key="7">
    <source>
        <dbReference type="Proteomes" id="UP000019591"/>
    </source>
</evidence>
<proteinExistence type="predicted"/>
<dbReference type="KEGG" id="eac:EAL2_808p07240"/>
<dbReference type="InterPro" id="IPR036390">
    <property type="entry name" value="WH_DNA-bd_sf"/>
</dbReference>
<dbReference type="CDD" id="cd00093">
    <property type="entry name" value="HTH_XRE"/>
    <property type="match status" value="1"/>
</dbReference>
<dbReference type="eggNOG" id="COG0664">
    <property type="taxonomic scope" value="Bacteria"/>
</dbReference>
<dbReference type="InterPro" id="IPR012318">
    <property type="entry name" value="HTH_CRP"/>
</dbReference>
<dbReference type="GO" id="GO:0003677">
    <property type="term" value="F:DNA binding"/>
    <property type="evidence" value="ECO:0007669"/>
    <property type="project" value="UniProtKB-KW"/>
</dbReference>
<dbReference type="InterPro" id="IPR000595">
    <property type="entry name" value="cNMP-bd_dom"/>
</dbReference>
<dbReference type="Proteomes" id="UP000019591">
    <property type="component" value="Plasmid EAL2_808p"/>
</dbReference>
<dbReference type="CDD" id="cd00038">
    <property type="entry name" value="CAP_ED"/>
    <property type="match status" value="1"/>
</dbReference>
<dbReference type="PATRIC" id="fig|1286171.3.peg.2906"/>
<dbReference type="Pfam" id="PF13545">
    <property type="entry name" value="HTH_Crp_2"/>
    <property type="match status" value="1"/>
</dbReference>
<accession>W8TQ58</accession>
<evidence type="ECO:0000256" key="1">
    <source>
        <dbReference type="ARBA" id="ARBA00023015"/>
    </source>
</evidence>
<dbReference type="InterPro" id="IPR050397">
    <property type="entry name" value="Env_Response_Regulators"/>
</dbReference>
<keyword evidence="1" id="KW-0805">Transcription regulation</keyword>
<keyword evidence="2" id="KW-0238">DNA-binding</keyword>
<evidence type="ECO:0000256" key="2">
    <source>
        <dbReference type="ARBA" id="ARBA00023125"/>
    </source>
</evidence>
<dbReference type="PANTHER" id="PTHR24567">
    <property type="entry name" value="CRP FAMILY TRANSCRIPTIONAL REGULATORY PROTEIN"/>
    <property type="match status" value="1"/>
</dbReference>
<protein>
    <submittedName>
        <fullName evidence="6">Transcriptional regulator, Crp/Fnr family</fullName>
    </submittedName>
</protein>
<evidence type="ECO:0000313" key="6">
    <source>
        <dbReference type="EMBL" id="AHM58227.1"/>
    </source>
</evidence>
<evidence type="ECO:0000259" key="5">
    <source>
        <dbReference type="PROSITE" id="PS51063"/>
    </source>
</evidence>
<dbReference type="InterPro" id="IPR018490">
    <property type="entry name" value="cNMP-bd_dom_sf"/>
</dbReference>